<dbReference type="EMBL" id="UPHU01000002">
    <property type="protein sequence ID" value="VBA68827.1"/>
    <property type="molecule type" value="Genomic_DNA"/>
</dbReference>
<keyword evidence="3" id="KW-1185">Reference proteome</keyword>
<feature type="region of interest" description="Disordered" evidence="1">
    <location>
        <begin position="394"/>
        <end position="466"/>
    </location>
</feature>
<feature type="compositionally biased region" description="Low complexity" evidence="1">
    <location>
        <begin position="271"/>
        <end position="292"/>
    </location>
</feature>
<dbReference type="AlphaFoldDB" id="A0A498R0L7"/>
<evidence type="ECO:0000313" key="3">
    <source>
        <dbReference type="Proteomes" id="UP000268285"/>
    </source>
</evidence>
<name>A0A498R0L7_9MYCO</name>
<evidence type="ECO:0000313" key="2">
    <source>
        <dbReference type="EMBL" id="VBA68827.1"/>
    </source>
</evidence>
<organism evidence="2 3">
    <name type="scientific">Mycobacterium pseudokansasii</name>
    <dbReference type="NCBI Taxonomy" id="2341080"/>
    <lineage>
        <taxon>Bacteria</taxon>
        <taxon>Bacillati</taxon>
        <taxon>Actinomycetota</taxon>
        <taxon>Actinomycetes</taxon>
        <taxon>Mycobacteriales</taxon>
        <taxon>Mycobacteriaceae</taxon>
        <taxon>Mycobacterium</taxon>
    </lineage>
</organism>
<feature type="region of interest" description="Disordered" evidence="1">
    <location>
        <begin position="478"/>
        <end position="516"/>
    </location>
</feature>
<feature type="compositionally biased region" description="Basic and acidic residues" evidence="1">
    <location>
        <begin position="213"/>
        <end position="234"/>
    </location>
</feature>
<feature type="compositionally biased region" description="Gly residues" evidence="1">
    <location>
        <begin position="316"/>
        <end position="331"/>
    </location>
</feature>
<feature type="compositionally biased region" description="Gly residues" evidence="1">
    <location>
        <begin position="501"/>
        <end position="516"/>
    </location>
</feature>
<protein>
    <submittedName>
        <fullName evidence="2">Uncharacterized protein</fullName>
    </submittedName>
</protein>
<feature type="compositionally biased region" description="Low complexity" evidence="1">
    <location>
        <begin position="478"/>
        <end position="500"/>
    </location>
</feature>
<dbReference type="Proteomes" id="UP000268285">
    <property type="component" value="Unassembled WGS sequence"/>
</dbReference>
<feature type="compositionally biased region" description="Low complexity" evidence="1">
    <location>
        <begin position="349"/>
        <end position="374"/>
    </location>
</feature>
<evidence type="ECO:0000256" key="1">
    <source>
        <dbReference type="SAM" id="MobiDB-lite"/>
    </source>
</evidence>
<reference evidence="2 3" key="1">
    <citation type="submission" date="2018-09" db="EMBL/GenBank/DDBJ databases">
        <authorList>
            <person name="Tagini F."/>
        </authorList>
    </citation>
    <scope>NUCLEOTIDE SEQUENCE [LARGE SCALE GENOMIC DNA]</scope>
    <source>
        <strain evidence="2 3">MK142</strain>
    </source>
</reference>
<accession>A0A498R0L7</accession>
<feature type="region of interest" description="Disordered" evidence="1">
    <location>
        <begin position="206"/>
        <end position="379"/>
    </location>
</feature>
<proteinExistence type="predicted"/>
<sequence length="849" mass="84894">MASVAGGAGEGASAAAQAGTYIAHQLYTSGVSAMAEAGAVAKEAGSELGSGEFGQALKRAWRPSEHLRESFESIQQFHQDVAQALGEAVDTSYDHYRPRFAAALTGEAGDALLASHDATVQTWSNHQDKHTAAATAAAQALGHIKGLQGRIDNLAEAGEEEFNEAVRNRDPVAAMDVWTRYNGLAETSTSEATGKATSAIHAANFTIPLDVPRTPETKDGAKDGKDGKEPEAKRTPKNGEASRTPEDGADPASVGNPADGTPPEASRTPKDPTGAPGAEPPAAASSPAGDATRTYRPGTEGAPPMLGQLPQAMSGAAGGGQSGGSGGGGSSVSGLGSAFKPPSGMGSLMPTSPASSMPSAPSMPASSAAASPMSNVGSSFQSGLASGMSATGGGNALSNLGSPVSQQSVTQQGLPTQQVGGAPAFGSGLAGVPLSGPGGDAGLGSSSGSSSGGGTQMMPPPAMGGAAPLAPYSAPGAGAASAAGAGSASTAPTAAGPSSGSTGGGPAPGPLVAGGAGSSVSAPGVAALGEEVNPDLLLAQRVLGGLVRGCERWPAPIAWAVSVVKTPVGSQVLVASSLGGGSYLPATVFLPATARLAVVDPALPFGWAHGWMGCQKPSKILVDHFEHLQKRVVGASISAMVTTELRPDRPAGVADFAGFQHIDALYLVPAAPSLDGAHQHRLAALDPVLAQRVSAIDAKDGHLSAYAAAQLTAAVIQAAAQPDPTGEPLATADEGNILASVQRGTADEVSWKLYDELAYRRYGSDLLSPDSRAPRDCDGSELYHQSVVWYGHFYHVGRVVELVQLWRGGSVPPLAEIAYCGVQAGFGSVVAAMVSAIEQQIQQFPRRTA</sequence>
<gene>
    <name evidence="2" type="ORF">LAUMK142_05862</name>
</gene>
<dbReference type="RefSeq" id="WP_136624779.1">
    <property type="nucleotide sequence ID" value="NZ_UPHU01000002.1"/>
</dbReference>
<dbReference type="OrthoDB" id="4628331at2"/>
<feature type="compositionally biased region" description="Polar residues" evidence="1">
    <location>
        <begin position="396"/>
        <end position="419"/>
    </location>
</feature>